<evidence type="ECO:0000256" key="7">
    <source>
        <dbReference type="ARBA" id="ARBA00022801"/>
    </source>
</evidence>
<evidence type="ECO:0000256" key="4">
    <source>
        <dbReference type="ARBA" id="ARBA00022438"/>
    </source>
</evidence>
<dbReference type="PIRSF" id="PIRSF006431">
    <property type="entry name" value="Pept_S33"/>
    <property type="match status" value="1"/>
</dbReference>
<feature type="active site" evidence="9">
    <location>
        <position position="267"/>
    </location>
</feature>
<feature type="active site" description="Nucleophile" evidence="9">
    <location>
        <position position="112"/>
    </location>
</feature>
<evidence type="ECO:0000256" key="2">
    <source>
        <dbReference type="ARBA" id="ARBA00004496"/>
    </source>
</evidence>
<reference evidence="12" key="1">
    <citation type="submission" date="2015-11" db="EMBL/GenBank/DDBJ databases">
        <authorList>
            <person name="Kumar R."/>
            <person name="Singh D."/>
            <person name="Swarnkar M.K."/>
            <person name="Singh A.K."/>
            <person name="Kumar S."/>
        </authorList>
    </citation>
    <scope>NUCLEOTIDE SEQUENCE [LARGE SCALE GENOMIC DNA]</scope>
    <source>
        <strain evidence="12">ERGS4:06</strain>
    </source>
</reference>
<dbReference type="Proteomes" id="UP000059574">
    <property type="component" value="Chromosome"/>
</dbReference>
<dbReference type="PRINTS" id="PR00793">
    <property type="entry name" value="PROAMNOPTASE"/>
</dbReference>
<evidence type="ECO:0000256" key="3">
    <source>
        <dbReference type="ARBA" id="ARBA00010088"/>
    </source>
</evidence>
<keyword evidence="5 8" id="KW-0963">Cytoplasm</keyword>
<dbReference type="GO" id="GO:0004177">
    <property type="term" value="F:aminopeptidase activity"/>
    <property type="evidence" value="ECO:0007669"/>
    <property type="project" value="UniProtKB-UniRule"/>
</dbReference>
<dbReference type="Gene3D" id="3.40.50.1820">
    <property type="entry name" value="alpha/beta hydrolase"/>
    <property type="match status" value="1"/>
</dbReference>
<name>A0A0S2M1D3_9MICC</name>
<dbReference type="GO" id="GO:0005737">
    <property type="term" value="C:cytoplasm"/>
    <property type="evidence" value="ECO:0007669"/>
    <property type="project" value="UniProtKB-SubCell"/>
</dbReference>
<dbReference type="EMBL" id="CP013200">
    <property type="protein sequence ID" value="ALO67533.1"/>
    <property type="molecule type" value="Genomic_DNA"/>
</dbReference>
<dbReference type="PANTHER" id="PTHR43722:SF1">
    <property type="entry name" value="PROLINE IMINOPEPTIDASE"/>
    <property type="match status" value="1"/>
</dbReference>
<dbReference type="RefSeq" id="WP_062290556.1">
    <property type="nucleotide sequence ID" value="NZ_CP013200.1"/>
</dbReference>
<dbReference type="OrthoDB" id="9796770at2"/>
<feature type="active site" description="Proton donor" evidence="9">
    <location>
        <position position="295"/>
    </location>
</feature>
<keyword evidence="7 8" id="KW-0378">Hydrolase</keyword>
<protein>
    <recommendedName>
        <fullName evidence="8">Proline iminopeptidase</fullName>
        <shortName evidence="8">PIP</shortName>
        <ecNumber evidence="8">3.4.11.5</ecNumber>
    </recommendedName>
    <alternativeName>
        <fullName evidence="8">Prolyl aminopeptidase</fullName>
    </alternativeName>
</protein>
<feature type="domain" description="AB hydrolase-1" evidence="10">
    <location>
        <begin position="32"/>
        <end position="202"/>
    </location>
</feature>
<proteinExistence type="inferred from homology"/>
<dbReference type="SUPFAM" id="SSF53474">
    <property type="entry name" value="alpha/beta-Hydrolases"/>
    <property type="match status" value="1"/>
</dbReference>
<evidence type="ECO:0000256" key="9">
    <source>
        <dbReference type="PIRSR" id="PIRSR006431-1"/>
    </source>
</evidence>
<dbReference type="InterPro" id="IPR029058">
    <property type="entry name" value="AB_hydrolase_fold"/>
</dbReference>
<dbReference type="Pfam" id="PF00561">
    <property type="entry name" value="Abhydrolase_1"/>
    <property type="match status" value="1"/>
</dbReference>
<evidence type="ECO:0000256" key="5">
    <source>
        <dbReference type="ARBA" id="ARBA00022490"/>
    </source>
</evidence>
<evidence type="ECO:0000259" key="10">
    <source>
        <dbReference type="Pfam" id="PF00561"/>
    </source>
</evidence>
<dbReference type="EC" id="3.4.11.5" evidence="8"/>
<dbReference type="GO" id="GO:0006508">
    <property type="term" value="P:proteolysis"/>
    <property type="evidence" value="ECO:0007669"/>
    <property type="project" value="UniProtKB-KW"/>
</dbReference>
<evidence type="ECO:0000256" key="8">
    <source>
        <dbReference type="PIRNR" id="PIRNR006431"/>
    </source>
</evidence>
<sequence>MTEENLPSECGWLPRDNAKIYWESSGNLDGVPVLYLHGGPGGSLGKGGYRKRHDAAQFRTIGIDQRGCGNSTPTVQDDLAHLADNTTATLIQDIEAVRAHLGIEQWIVTGMSWGSTLALAYALEHPDRVLGIALMAVTTTNRDEVDWITEGVGRIFPEAWDEFAAASGALPGERVVEAYARRLSGADRENARVAAMDWDRWEAWHISLSSYWQPGPMFSDERLRMTFALLVTHYWSNDAFLTDEREIIPRIHQLNGIPGHLIHGRRDVSGPAITPWKLHQQWSTSKLTIVEDEGHGGPQSVAALIAAVEEIKSGLEETASHR</sequence>
<keyword evidence="6 8" id="KW-0645">Protease</keyword>
<evidence type="ECO:0000313" key="11">
    <source>
        <dbReference type="EMBL" id="ALO67533.1"/>
    </source>
</evidence>
<organism evidence="11 12">
    <name type="scientific">Arthrobacter alpinus</name>
    <dbReference type="NCBI Taxonomy" id="656366"/>
    <lineage>
        <taxon>Bacteria</taxon>
        <taxon>Bacillati</taxon>
        <taxon>Actinomycetota</taxon>
        <taxon>Actinomycetes</taxon>
        <taxon>Micrococcales</taxon>
        <taxon>Micrococcaceae</taxon>
        <taxon>Arthrobacter</taxon>
    </lineage>
</organism>
<evidence type="ECO:0000256" key="6">
    <source>
        <dbReference type="ARBA" id="ARBA00022670"/>
    </source>
</evidence>
<reference evidence="11 12" key="2">
    <citation type="journal article" date="2016" name="J. Biotechnol.">
        <title>Complete genome sequence of Arthrobacter alpinus ERGS4:06, a yellow pigmented bacterium tolerant to cold and radiations isolated from Sikkim Himalaya.</title>
        <authorList>
            <person name="Kumar R."/>
            <person name="Singh D."/>
            <person name="Swarnkar M.K."/>
            <person name="Singh A.K."/>
            <person name="Kumar S."/>
        </authorList>
    </citation>
    <scope>NUCLEOTIDE SEQUENCE [LARGE SCALE GENOMIC DNA]</scope>
    <source>
        <strain evidence="11 12">ERGS4:06</strain>
    </source>
</reference>
<accession>A0A0S2M1D3</accession>
<evidence type="ECO:0000313" key="12">
    <source>
        <dbReference type="Proteomes" id="UP000059574"/>
    </source>
</evidence>
<dbReference type="AlphaFoldDB" id="A0A0S2M1D3"/>
<dbReference type="InterPro" id="IPR000073">
    <property type="entry name" value="AB_hydrolase_1"/>
</dbReference>
<comment type="similarity">
    <text evidence="3 8">Belongs to the peptidase S33 family.</text>
</comment>
<keyword evidence="4 8" id="KW-0031">Aminopeptidase</keyword>
<dbReference type="PANTHER" id="PTHR43722">
    <property type="entry name" value="PROLINE IMINOPEPTIDASE"/>
    <property type="match status" value="1"/>
</dbReference>
<comment type="catalytic activity">
    <reaction evidence="1 8">
        <text>Release of N-terminal proline from a peptide.</text>
        <dbReference type="EC" id="3.4.11.5"/>
    </reaction>
</comment>
<dbReference type="InterPro" id="IPR002410">
    <property type="entry name" value="Peptidase_S33"/>
</dbReference>
<comment type="subcellular location">
    <subcellularLocation>
        <location evidence="2 8">Cytoplasm</location>
    </subcellularLocation>
</comment>
<evidence type="ECO:0000256" key="1">
    <source>
        <dbReference type="ARBA" id="ARBA00001585"/>
    </source>
</evidence>
<dbReference type="PRINTS" id="PR00111">
    <property type="entry name" value="ABHYDROLASE"/>
</dbReference>
<gene>
    <name evidence="11" type="ORF">AS189_14855</name>
</gene>
<dbReference type="InterPro" id="IPR005944">
    <property type="entry name" value="Pro_iminopeptidase"/>
</dbReference>